<accession>A0ABX9AT69</accession>
<reference evidence="2 3" key="1">
    <citation type="submission" date="2021-08" db="EMBL/GenBank/DDBJ databases">
        <title>Bactericidal Effect of Pseudomonas oryziphila sp. nov., a novel Pseudomonas Species Against Xanthomonas oryzae Reduces Disease Severity of Bacterial Leaf Streak of Rice.</title>
        <authorList>
            <person name="Yang R."/>
            <person name="Li S."/>
            <person name="Li Y."/>
            <person name="Yan Y."/>
            <person name="Fang Y."/>
            <person name="Zou L."/>
            <person name="Chen G."/>
        </authorList>
    </citation>
    <scope>NUCLEOTIDE SEQUENCE [LARGE SCALE GENOMIC DNA]</scope>
    <source>
        <strain evidence="2 3">DSM 17497</strain>
    </source>
</reference>
<dbReference type="Pfam" id="PF18593">
    <property type="entry name" value="CdiI_2"/>
    <property type="match status" value="1"/>
</dbReference>
<dbReference type="RefSeq" id="WP_051555704.1">
    <property type="nucleotide sequence ID" value="NZ_CP081966.1"/>
</dbReference>
<evidence type="ECO:0000259" key="1">
    <source>
        <dbReference type="Pfam" id="PF18593"/>
    </source>
</evidence>
<proteinExistence type="predicted"/>
<gene>
    <name evidence="2" type="ORF">K5H97_15500</name>
</gene>
<sequence length="96" mass="10910">MLSHLLGCYFHQDWPEEYSDSAEALRNMLVDEPREMHVAGVREIDEVLSFNLSEKALEQLVVQEIGCFFAPDSEGLDYAGWLRKVREVLADGHPGC</sequence>
<organism evidence="2 3">
    <name type="scientific">Pseudomonas mosselii</name>
    <dbReference type="NCBI Taxonomy" id="78327"/>
    <lineage>
        <taxon>Bacteria</taxon>
        <taxon>Pseudomonadati</taxon>
        <taxon>Pseudomonadota</taxon>
        <taxon>Gammaproteobacteria</taxon>
        <taxon>Pseudomonadales</taxon>
        <taxon>Pseudomonadaceae</taxon>
        <taxon>Pseudomonas</taxon>
    </lineage>
</organism>
<dbReference type="EMBL" id="CP081966">
    <property type="protein sequence ID" value="QZP24246.1"/>
    <property type="molecule type" value="Genomic_DNA"/>
</dbReference>
<evidence type="ECO:0000313" key="2">
    <source>
        <dbReference type="EMBL" id="QZP24246.1"/>
    </source>
</evidence>
<dbReference type="Proteomes" id="UP000825591">
    <property type="component" value="Chromosome"/>
</dbReference>
<protein>
    <recommendedName>
        <fullName evidence="1">CdiI immunity protein domain-containing protein</fullName>
    </recommendedName>
</protein>
<keyword evidence="3" id="KW-1185">Reference proteome</keyword>
<dbReference type="CDD" id="cd20687">
    <property type="entry name" value="CdiI_Ykris-like"/>
    <property type="match status" value="1"/>
</dbReference>
<feature type="domain" description="CdiI immunity protein" evidence="1">
    <location>
        <begin position="2"/>
        <end position="87"/>
    </location>
</feature>
<name>A0ABX9AT69_9PSED</name>
<dbReference type="InterPro" id="IPR041129">
    <property type="entry name" value="CdiI_2"/>
</dbReference>
<evidence type="ECO:0000313" key="3">
    <source>
        <dbReference type="Proteomes" id="UP000825591"/>
    </source>
</evidence>